<dbReference type="EMBL" id="RYFI01000023">
    <property type="protein sequence ID" value="RXF68965.1"/>
    <property type="molecule type" value="Genomic_DNA"/>
</dbReference>
<evidence type="ECO:0000313" key="4">
    <source>
        <dbReference type="EMBL" id="RXF68965.1"/>
    </source>
</evidence>
<name>A0A4Q0M7H6_9HYPH</name>
<protein>
    <submittedName>
        <fullName evidence="4">DNA primase</fullName>
    </submittedName>
</protein>
<evidence type="ECO:0000259" key="3">
    <source>
        <dbReference type="Pfam" id="PF23639"/>
    </source>
</evidence>
<reference evidence="4 5" key="1">
    <citation type="submission" date="2018-12" db="EMBL/GenBank/DDBJ databases">
        <title>bacterium Hansschlegelia zhihuaiae S113.</title>
        <authorList>
            <person name="He J."/>
        </authorList>
    </citation>
    <scope>NUCLEOTIDE SEQUENCE [LARGE SCALE GENOMIC DNA]</scope>
    <source>
        <strain evidence="4 5">S 113</strain>
    </source>
</reference>
<keyword evidence="5" id="KW-1185">Reference proteome</keyword>
<comment type="caution">
    <text evidence="4">The sequence shown here is derived from an EMBL/GenBank/DDBJ whole genome shotgun (WGS) entry which is preliminary data.</text>
</comment>
<evidence type="ECO:0000256" key="1">
    <source>
        <dbReference type="SAM" id="MobiDB-lite"/>
    </source>
</evidence>
<evidence type="ECO:0000313" key="5">
    <source>
        <dbReference type="Proteomes" id="UP000289708"/>
    </source>
</evidence>
<dbReference type="AlphaFoldDB" id="A0A4Q0M7H6"/>
<organism evidence="4 5">
    <name type="scientific">Hansschlegelia zhihuaiae</name>
    <dbReference type="NCBI Taxonomy" id="405005"/>
    <lineage>
        <taxon>Bacteria</taxon>
        <taxon>Pseudomonadati</taxon>
        <taxon>Pseudomonadota</taxon>
        <taxon>Alphaproteobacteria</taxon>
        <taxon>Hyphomicrobiales</taxon>
        <taxon>Methylopilaceae</taxon>
        <taxon>Hansschlegelia</taxon>
    </lineage>
</organism>
<dbReference type="OrthoDB" id="9811157at2"/>
<evidence type="ECO:0000259" key="2">
    <source>
        <dbReference type="Pfam" id="PF13362"/>
    </source>
</evidence>
<sequence>MMVRLDASDLATRLGREAEAVCRHYLDAGRRQGNYWQVGDVRNTPGRSMFVRLKETAKGPAGKWTDAQSGEHGDLLDVIRESCGLTDFADVVKEARTFLSLPRPEPAPATKKRASTPAPSGSAEAAKRLFAMSQPISGTLVETYLRHRGITALHGTGNLRFHPRCYYRPDDHGPTETWPAMIAAVTDLRGAITGAHRTWLAPDGSGKAPVDTQRKAMGNLLGAAVRFGIAGEVMAAGEGIETILSARQAIPHMAMAAALSAAHLAAILFPGDLRRLYVVRDNDPAGNGARDSLVERANAAGIEAIVLSPVLEDFNEDLRRLGLAALRANLRVQLAPQDVARFWLEAA</sequence>
<dbReference type="InterPro" id="IPR055570">
    <property type="entry name" value="DUF7146"/>
</dbReference>
<dbReference type="Pfam" id="PF13362">
    <property type="entry name" value="Toprim_3"/>
    <property type="match status" value="1"/>
</dbReference>
<proteinExistence type="predicted"/>
<gene>
    <name evidence="4" type="ORF">EK403_19075</name>
</gene>
<dbReference type="Proteomes" id="UP000289708">
    <property type="component" value="Unassembled WGS sequence"/>
</dbReference>
<feature type="region of interest" description="Disordered" evidence="1">
    <location>
        <begin position="102"/>
        <end position="123"/>
    </location>
</feature>
<feature type="domain" description="DUF7146" evidence="3">
    <location>
        <begin position="121"/>
        <end position="227"/>
    </location>
</feature>
<dbReference type="InterPro" id="IPR006171">
    <property type="entry name" value="TOPRIM_dom"/>
</dbReference>
<feature type="domain" description="Toprim" evidence="2">
    <location>
        <begin position="234"/>
        <end position="322"/>
    </location>
</feature>
<accession>A0A4Q0M7H6</accession>
<dbReference type="Pfam" id="PF23639">
    <property type="entry name" value="DUF7146"/>
    <property type="match status" value="1"/>
</dbReference>